<feature type="chain" id="PRO_5045730680" evidence="1">
    <location>
        <begin position="45"/>
        <end position="583"/>
    </location>
</feature>
<feature type="domain" description="Amidohydrolase 3" evidence="2">
    <location>
        <begin position="102"/>
        <end position="581"/>
    </location>
</feature>
<dbReference type="SUPFAM" id="SSF51338">
    <property type="entry name" value="Composite domain of metallo-dependent hydrolases"/>
    <property type="match status" value="1"/>
</dbReference>
<dbReference type="InterPro" id="IPR033932">
    <property type="entry name" value="YtcJ-like"/>
</dbReference>
<dbReference type="RefSeq" id="WP_191319187.1">
    <property type="nucleotide sequence ID" value="NZ_BNCG01000006.1"/>
</dbReference>
<protein>
    <submittedName>
        <fullName evidence="3">Amidohydrolase</fullName>
        <ecNumber evidence="3">3.5.-.-</ecNumber>
    </submittedName>
</protein>
<evidence type="ECO:0000313" key="4">
    <source>
        <dbReference type="Proteomes" id="UP001595704"/>
    </source>
</evidence>
<dbReference type="EC" id="3.5.-.-" evidence="3"/>
<keyword evidence="3" id="KW-0378">Hydrolase</keyword>
<dbReference type="Proteomes" id="UP001595704">
    <property type="component" value="Unassembled WGS sequence"/>
</dbReference>
<accession>A0ABV7UK56</accession>
<gene>
    <name evidence="3" type="ORF">ACFONL_15885</name>
</gene>
<dbReference type="CDD" id="cd01300">
    <property type="entry name" value="YtcJ_like"/>
    <property type="match status" value="1"/>
</dbReference>
<dbReference type="Gene3D" id="3.20.20.140">
    <property type="entry name" value="Metal-dependent hydrolases"/>
    <property type="match status" value="1"/>
</dbReference>
<dbReference type="PROSITE" id="PS51318">
    <property type="entry name" value="TAT"/>
    <property type="match status" value="1"/>
</dbReference>
<evidence type="ECO:0000313" key="3">
    <source>
        <dbReference type="EMBL" id="MFC3638825.1"/>
    </source>
</evidence>
<organism evidence="3 4">
    <name type="scientific">Camelimonas fluminis</name>
    <dbReference type="NCBI Taxonomy" id="1576911"/>
    <lineage>
        <taxon>Bacteria</taxon>
        <taxon>Pseudomonadati</taxon>
        <taxon>Pseudomonadota</taxon>
        <taxon>Alphaproteobacteria</taxon>
        <taxon>Hyphomicrobiales</taxon>
        <taxon>Chelatococcaceae</taxon>
        <taxon>Camelimonas</taxon>
    </lineage>
</organism>
<proteinExistence type="predicted"/>
<dbReference type="PANTHER" id="PTHR22642">
    <property type="entry name" value="IMIDAZOLONEPROPIONASE"/>
    <property type="match status" value="1"/>
</dbReference>
<dbReference type="SUPFAM" id="SSF51556">
    <property type="entry name" value="Metallo-dependent hydrolases"/>
    <property type="match status" value="1"/>
</dbReference>
<sequence>MCIACNPGQLAIIRNAASRRDFLKYMSVAATSAFAASATGPALAAPDQGTAGPADVIFHSGPILTMNAGAAQAEAVAIRGGRIVAVGRKQDIEGLAGPKTRAVNLKGRTMLPGFVEPHAHFVFVAFDNWINLSPIITPDFATVVEKLRAGVSQAKPGDWIQAQQFDPSITRGAKVPTLADLDALAPDNPLFIQESNGHIAYVNSVALKLAGVTRDTPDPDGARFDRDANGNLTGRLEEMAAQALFIKQMPQPSAAEFQRRVRRLFDLAASVGCTSFHDCGIGLLAGPRDLALLEAVVAGDAPVRYQGMLISTLFDQWEKIGLKPGQGNDRFRLTGIKAWADGSNQAQTGYQRENYLNSDKRGALNYSLEQMTETIRRANDGGWQVGVHANGDAAIDTTIDAYAAALRGKPANDLRHRIEHCSMLHPEQMGRMKALGLSPSFLIGHVHWWGKAFQERIFGPERARFYDPCASALAAGLRISLHSDWNVTPIEPLRYMENAVTRIMNEGGGVFFPDERIPVEAALRAVTLDAAWQCHADDRTGSIEPGKFADLTILEENPLTTKNAIGKIKVSETWMDGKQRYSG</sequence>
<dbReference type="GO" id="GO:0016787">
    <property type="term" value="F:hydrolase activity"/>
    <property type="evidence" value="ECO:0007669"/>
    <property type="project" value="UniProtKB-KW"/>
</dbReference>
<dbReference type="InterPro" id="IPR011059">
    <property type="entry name" value="Metal-dep_hydrolase_composite"/>
</dbReference>
<dbReference type="Pfam" id="PF07969">
    <property type="entry name" value="Amidohydro_3"/>
    <property type="match status" value="1"/>
</dbReference>
<dbReference type="Gene3D" id="2.30.40.10">
    <property type="entry name" value="Urease, subunit C, domain 1"/>
    <property type="match status" value="1"/>
</dbReference>
<keyword evidence="4" id="KW-1185">Reference proteome</keyword>
<reference evidence="4" key="1">
    <citation type="journal article" date="2019" name="Int. J. Syst. Evol. Microbiol.">
        <title>The Global Catalogue of Microorganisms (GCM) 10K type strain sequencing project: providing services to taxonomists for standard genome sequencing and annotation.</title>
        <authorList>
            <consortium name="The Broad Institute Genomics Platform"/>
            <consortium name="The Broad Institute Genome Sequencing Center for Infectious Disease"/>
            <person name="Wu L."/>
            <person name="Ma J."/>
        </authorList>
    </citation>
    <scope>NUCLEOTIDE SEQUENCE [LARGE SCALE GENOMIC DNA]</scope>
    <source>
        <strain evidence="4">KCTC 42282</strain>
    </source>
</reference>
<feature type="signal peptide" evidence="1">
    <location>
        <begin position="1"/>
        <end position="44"/>
    </location>
</feature>
<dbReference type="InterPro" id="IPR006311">
    <property type="entry name" value="TAT_signal"/>
</dbReference>
<dbReference type="EMBL" id="JBHRYC010000077">
    <property type="protein sequence ID" value="MFC3638825.1"/>
    <property type="molecule type" value="Genomic_DNA"/>
</dbReference>
<evidence type="ECO:0000259" key="2">
    <source>
        <dbReference type="Pfam" id="PF07969"/>
    </source>
</evidence>
<comment type="caution">
    <text evidence="3">The sequence shown here is derived from an EMBL/GenBank/DDBJ whole genome shotgun (WGS) entry which is preliminary data.</text>
</comment>
<dbReference type="InterPro" id="IPR013108">
    <property type="entry name" value="Amidohydro_3"/>
</dbReference>
<evidence type="ECO:0000256" key="1">
    <source>
        <dbReference type="SAM" id="SignalP"/>
    </source>
</evidence>
<dbReference type="Gene3D" id="3.10.310.70">
    <property type="match status" value="1"/>
</dbReference>
<keyword evidence="1" id="KW-0732">Signal</keyword>
<dbReference type="PANTHER" id="PTHR22642:SF2">
    <property type="entry name" value="PROTEIN LONG AFTER FAR-RED 3"/>
    <property type="match status" value="1"/>
</dbReference>
<dbReference type="InterPro" id="IPR032466">
    <property type="entry name" value="Metal_Hydrolase"/>
</dbReference>
<name>A0ABV7UK56_9HYPH</name>